<sequence length="397" mass="44595">MTSIFDKKIDRRNTHSLKWDEMESRYGISSDDGLPMWVADMDFRPPQAVNDMVARAAEHGINGYYGNDVPYKEAIISWMKRRHQFDVSADWITTVPGVVAGYSMAIQAFSEEGDGVLVFSPVYHAFGRAVRDNNRRLVESQLIERDGAYYMDFDNLKDQIDERTKILLLCSPHNPGGRVWTADELTRICEFCLEHNILIISDEIHHDLILDGSKHVVTATLSEKIAERTITFTSASKTFNLAGFATAACLISNKELRDAYRKVCTACGVHSTPLGSQATTEAYNHGEEWLTELCDYVAANQELLIEGLEAAIPGAKVMRMASTYLEWVDFKDVDLPFDEIVNRIQKQAKIAVNIGSTFGKGGETFLRFNLACPKSTVEEAIKRLEDVFADLRMQANA</sequence>
<dbReference type="PANTHER" id="PTHR43525">
    <property type="entry name" value="PROTEIN MALY"/>
    <property type="match status" value="1"/>
</dbReference>
<dbReference type="InterPro" id="IPR015421">
    <property type="entry name" value="PyrdxlP-dep_Trfase_major"/>
</dbReference>
<reference evidence="7" key="1">
    <citation type="submission" date="2016-02" db="EMBL/GenBank/DDBJ databases">
        <title>Linking DMSP-metabolism and antimicrobial production in coral-associated bacteria.</title>
        <authorList>
            <person name="Raina J.B."/>
        </authorList>
    </citation>
    <scope>NUCLEOTIDE SEQUENCE</scope>
    <source>
        <strain evidence="7">P12</strain>
    </source>
</reference>
<proteinExistence type="inferred from homology"/>
<dbReference type="EMBL" id="KU760707">
    <property type="protein sequence ID" value="AND82797.1"/>
    <property type="molecule type" value="Genomic_DNA"/>
</dbReference>
<dbReference type="InterPro" id="IPR015424">
    <property type="entry name" value="PyrdxlP-dep_Trfase"/>
</dbReference>
<dbReference type="PANTHER" id="PTHR43525:SF1">
    <property type="entry name" value="PROTEIN MALY"/>
    <property type="match status" value="1"/>
</dbReference>
<dbReference type="AlphaFoldDB" id="A0A172QEL1"/>
<organism evidence="7">
    <name type="scientific">Pseudovibrio sp. P12</name>
    <dbReference type="NCBI Taxonomy" id="1602213"/>
    <lineage>
        <taxon>Bacteria</taxon>
        <taxon>Pseudomonadati</taxon>
        <taxon>Pseudomonadota</taxon>
        <taxon>Alphaproteobacteria</taxon>
        <taxon>Hyphomicrobiales</taxon>
        <taxon>Stappiaceae</taxon>
        <taxon>Pseudovibrio</taxon>
    </lineage>
</organism>
<dbReference type="InterPro" id="IPR015422">
    <property type="entry name" value="PyrdxlP-dep_Trfase_small"/>
</dbReference>
<dbReference type="InterPro" id="IPR027619">
    <property type="entry name" value="C-S_lyase_PatB-like"/>
</dbReference>
<dbReference type="Gene3D" id="3.40.640.10">
    <property type="entry name" value="Type I PLP-dependent aspartate aminotransferase-like (Major domain)"/>
    <property type="match status" value="1"/>
</dbReference>
<dbReference type="NCBIfam" id="TIGR04350">
    <property type="entry name" value="C_S_lyase_PatB"/>
    <property type="match status" value="1"/>
</dbReference>
<accession>A0A172QEL1</accession>
<feature type="domain" description="Aminotransferase class I/classII large" evidence="6">
    <location>
        <begin position="45"/>
        <end position="384"/>
    </location>
</feature>
<comment type="similarity">
    <text evidence="5">Belongs to the class-II pyridoxal-phosphate-dependent aminotransferase family. MalY/PatB cystathionine beta-lyase subfamily.</text>
</comment>
<evidence type="ECO:0000259" key="6">
    <source>
        <dbReference type="Pfam" id="PF00155"/>
    </source>
</evidence>
<dbReference type="GO" id="GO:0047804">
    <property type="term" value="F:cysteine-S-conjugate beta-lyase activity"/>
    <property type="evidence" value="ECO:0007669"/>
    <property type="project" value="UniProtKB-EC"/>
</dbReference>
<dbReference type="InterPro" id="IPR051798">
    <property type="entry name" value="Class-II_PLP-Dep_Aminotrans"/>
</dbReference>
<evidence type="ECO:0000313" key="7">
    <source>
        <dbReference type="EMBL" id="AND82797.1"/>
    </source>
</evidence>
<keyword evidence="4 7" id="KW-0456">Lyase</keyword>
<dbReference type="GO" id="GO:0030170">
    <property type="term" value="F:pyridoxal phosphate binding"/>
    <property type="evidence" value="ECO:0007669"/>
    <property type="project" value="InterPro"/>
</dbReference>
<dbReference type="Gene3D" id="3.90.1150.10">
    <property type="entry name" value="Aspartate Aminotransferase, domain 1"/>
    <property type="match status" value="1"/>
</dbReference>
<protein>
    <recommendedName>
        <fullName evidence="2">cysteine-S-conjugate beta-lyase</fullName>
        <ecNumber evidence="2">4.4.1.13</ecNumber>
    </recommendedName>
</protein>
<name>A0A172QEL1_9HYPH</name>
<evidence type="ECO:0000256" key="2">
    <source>
        <dbReference type="ARBA" id="ARBA00012224"/>
    </source>
</evidence>
<evidence type="ECO:0000256" key="3">
    <source>
        <dbReference type="ARBA" id="ARBA00022898"/>
    </source>
</evidence>
<evidence type="ECO:0000256" key="1">
    <source>
        <dbReference type="ARBA" id="ARBA00001933"/>
    </source>
</evidence>
<keyword evidence="3" id="KW-0663">Pyridoxal phosphate</keyword>
<dbReference type="Pfam" id="PF00155">
    <property type="entry name" value="Aminotran_1_2"/>
    <property type="match status" value="1"/>
</dbReference>
<dbReference type="InterPro" id="IPR004839">
    <property type="entry name" value="Aminotransferase_I/II_large"/>
</dbReference>
<dbReference type="CDD" id="cd00609">
    <property type="entry name" value="AAT_like"/>
    <property type="match status" value="1"/>
</dbReference>
<evidence type="ECO:0000256" key="4">
    <source>
        <dbReference type="ARBA" id="ARBA00023239"/>
    </source>
</evidence>
<gene>
    <name evidence="7" type="primary">malY</name>
</gene>
<comment type="cofactor">
    <cofactor evidence="1">
        <name>pyridoxal 5'-phosphate</name>
        <dbReference type="ChEBI" id="CHEBI:597326"/>
    </cofactor>
</comment>
<dbReference type="EC" id="4.4.1.13" evidence="2"/>
<evidence type="ECO:0000256" key="5">
    <source>
        <dbReference type="ARBA" id="ARBA00037974"/>
    </source>
</evidence>
<dbReference type="SUPFAM" id="SSF53383">
    <property type="entry name" value="PLP-dependent transferases"/>
    <property type="match status" value="1"/>
</dbReference>